<reference evidence="2" key="1">
    <citation type="submission" date="2022-10" db="EMBL/GenBank/DDBJ databases">
        <title>The complete genomes of actinobacterial strains from the NBC collection.</title>
        <authorList>
            <person name="Joergensen T.S."/>
            <person name="Alvarez Arevalo M."/>
            <person name="Sterndorff E.B."/>
            <person name="Faurdal D."/>
            <person name="Vuksanovic O."/>
            <person name="Mourched A.-S."/>
            <person name="Charusanti P."/>
            <person name="Shaw S."/>
            <person name="Blin K."/>
            <person name="Weber T."/>
        </authorList>
    </citation>
    <scope>NUCLEOTIDE SEQUENCE</scope>
    <source>
        <strain evidence="2">NBC_01256</strain>
    </source>
</reference>
<accession>A0ABZ1VXB4</accession>
<dbReference type="InterPro" id="IPR047763">
    <property type="entry name" value="PG_bind_dom_phiBT1-type"/>
</dbReference>
<dbReference type="RefSeq" id="WP_159477328.1">
    <property type="nucleotide sequence ID" value="NZ_BAAATH010000047.1"/>
</dbReference>
<dbReference type="Proteomes" id="UP001432292">
    <property type="component" value="Chromosome"/>
</dbReference>
<evidence type="ECO:0000313" key="3">
    <source>
        <dbReference type="Proteomes" id="UP001432292"/>
    </source>
</evidence>
<dbReference type="NCBIfam" id="NF038080">
    <property type="entry name" value="PG_bind_siph"/>
    <property type="match status" value="1"/>
</dbReference>
<evidence type="ECO:0000313" key="2">
    <source>
        <dbReference type="EMBL" id="WUS27467.1"/>
    </source>
</evidence>
<dbReference type="EMBL" id="CP108473">
    <property type="protein sequence ID" value="WUS27467.1"/>
    <property type="molecule type" value="Genomic_DNA"/>
</dbReference>
<keyword evidence="3" id="KW-1185">Reference proteome</keyword>
<protein>
    <submittedName>
        <fullName evidence="2">Phage tail tip lysozyme</fullName>
    </submittedName>
</protein>
<feature type="domain" description="Phage tail lysozyme" evidence="1">
    <location>
        <begin position="48"/>
        <end position="203"/>
    </location>
</feature>
<gene>
    <name evidence="2" type="ORF">OG727_37175</name>
</gene>
<organism evidence="2 3">
    <name type="scientific">Streptomyces caniferus</name>
    <dbReference type="NCBI Taxonomy" id="285557"/>
    <lineage>
        <taxon>Bacteria</taxon>
        <taxon>Bacillati</taxon>
        <taxon>Actinomycetota</taxon>
        <taxon>Actinomycetes</taxon>
        <taxon>Kitasatosporales</taxon>
        <taxon>Streptomycetaceae</taxon>
        <taxon>Streptomyces</taxon>
    </lineage>
</organism>
<dbReference type="Pfam" id="PF18013">
    <property type="entry name" value="Phage_lysozyme2"/>
    <property type="match status" value="1"/>
</dbReference>
<dbReference type="Gene3D" id="1.10.530.10">
    <property type="match status" value="1"/>
</dbReference>
<name>A0ABZ1VXB4_9ACTN</name>
<proteinExistence type="predicted"/>
<sequence>MNGKYSNIEAGRLPADANCPGRGLGYAPVAVAVVPSAGDWTMVGTDDRMRYCMRQLVDRYGFPPAGAAGIVGNLWAESAILPNRIEGSSPSTPMRAKNFAGVTTNFAAAQIMDRKSPHQGPKLPGVGLAQWTSPSRRSGLFRHVYNGSPLGADVLLNMDAQLDYLDHELRTSYPGVHQVLSSPVVSVEAASDEVVYNYEVPGAILGGHSKLPRADARVQTVFKQRRSPSNRALTAYQSGGGPAGPATFEPFPGESFFDTGRKSPIIAAMHHRLVAEGCNRYQSSVNADVWGPGDVKSYAAWQEKLGFEGDDVNGIPGKTSWDTLQVPNV</sequence>
<evidence type="ECO:0000259" key="1">
    <source>
        <dbReference type="Pfam" id="PF18013"/>
    </source>
</evidence>
<dbReference type="InterPro" id="IPR041219">
    <property type="entry name" value="Phage_lysozyme2"/>
</dbReference>